<feature type="compositionally biased region" description="Polar residues" evidence="1">
    <location>
        <begin position="51"/>
        <end position="67"/>
    </location>
</feature>
<reference evidence="3 4" key="1">
    <citation type="submission" date="2017-06" db="EMBL/GenBank/DDBJ databases">
        <authorList>
            <person name="Kim H.J."/>
            <person name="Triplett B.A."/>
        </authorList>
    </citation>
    <scope>NUCLEOTIDE SEQUENCE [LARGE SCALE GENOMIC DNA]</scope>
    <source>
        <strain evidence="3 4">DSM 14713</strain>
    </source>
</reference>
<dbReference type="RefSeq" id="WP_095977871.1">
    <property type="nucleotide sequence ID" value="NZ_CP022163.1"/>
</dbReference>
<proteinExistence type="predicted"/>
<dbReference type="EMBL" id="CP022163">
    <property type="protein sequence ID" value="ATB29288.1"/>
    <property type="molecule type" value="Genomic_DNA"/>
</dbReference>
<evidence type="ECO:0000313" key="3">
    <source>
        <dbReference type="EMBL" id="ATB29288.1"/>
    </source>
</evidence>
<evidence type="ECO:0000256" key="2">
    <source>
        <dbReference type="SAM" id="SignalP"/>
    </source>
</evidence>
<dbReference type="Proteomes" id="UP000217289">
    <property type="component" value="Chromosome"/>
</dbReference>
<dbReference type="KEGG" id="mbd:MEBOL_002737"/>
<organism evidence="3 4">
    <name type="scientific">Melittangium boletus DSM 14713</name>
    <dbReference type="NCBI Taxonomy" id="1294270"/>
    <lineage>
        <taxon>Bacteria</taxon>
        <taxon>Pseudomonadati</taxon>
        <taxon>Myxococcota</taxon>
        <taxon>Myxococcia</taxon>
        <taxon>Myxococcales</taxon>
        <taxon>Cystobacterineae</taxon>
        <taxon>Archangiaceae</taxon>
        <taxon>Melittangium</taxon>
    </lineage>
</organism>
<dbReference type="OrthoDB" id="5525172at2"/>
<sequence length="134" mass="14184">MKKLLTALVVTLGTVAMAEQPPAQQDRPSTGVDATQVGPAIGDTVKDAKDSLTQNGKTYSASGTLKSADSDSLVLSRPNRKDSSFEVRPDTIVMLDDKKVEAGALPEGSQVRARFQRDGQKLIAVEIDATSPSK</sequence>
<keyword evidence="2" id="KW-0732">Signal</keyword>
<evidence type="ECO:0000256" key="1">
    <source>
        <dbReference type="SAM" id="MobiDB-lite"/>
    </source>
</evidence>
<name>A0A250IDJ0_9BACT</name>
<protein>
    <recommendedName>
        <fullName evidence="5">DUF5666 domain-containing protein</fullName>
    </recommendedName>
</protein>
<feature type="signal peptide" evidence="2">
    <location>
        <begin position="1"/>
        <end position="18"/>
    </location>
</feature>
<feature type="region of interest" description="Disordered" evidence="1">
    <location>
        <begin position="15"/>
        <end position="83"/>
    </location>
</feature>
<evidence type="ECO:0008006" key="5">
    <source>
        <dbReference type="Google" id="ProtNLM"/>
    </source>
</evidence>
<gene>
    <name evidence="3" type="ORF">MEBOL_002737</name>
</gene>
<keyword evidence="4" id="KW-1185">Reference proteome</keyword>
<evidence type="ECO:0000313" key="4">
    <source>
        <dbReference type="Proteomes" id="UP000217289"/>
    </source>
</evidence>
<feature type="chain" id="PRO_5013326975" description="DUF5666 domain-containing protein" evidence="2">
    <location>
        <begin position="19"/>
        <end position="134"/>
    </location>
</feature>
<accession>A0A250IDJ0</accession>
<dbReference type="AlphaFoldDB" id="A0A250IDJ0"/>